<dbReference type="EMBL" id="GGEC01068041">
    <property type="protein sequence ID" value="MBX48525.1"/>
    <property type="molecule type" value="Transcribed_RNA"/>
</dbReference>
<organism evidence="1">
    <name type="scientific">Rhizophora mucronata</name>
    <name type="common">Asiatic mangrove</name>
    <dbReference type="NCBI Taxonomy" id="61149"/>
    <lineage>
        <taxon>Eukaryota</taxon>
        <taxon>Viridiplantae</taxon>
        <taxon>Streptophyta</taxon>
        <taxon>Embryophyta</taxon>
        <taxon>Tracheophyta</taxon>
        <taxon>Spermatophyta</taxon>
        <taxon>Magnoliopsida</taxon>
        <taxon>eudicotyledons</taxon>
        <taxon>Gunneridae</taxon>
        <taxon>Pentapetalae</taxon>
        <taxon>rosids</taxon>
        <taxon>fabids</taxon>
        <taxon>Malpighiales</taxon>
        <taxon>Rhizophoraceae</taxon>
        <taxon>Rhizophora</taxon>
    </lineage>
</organism>
<reference evidence="1" key="1">
    <citation type="submission" date="2018-02" db="EMBL/GenBank/DDBJ databases">
        <title>Rhizophora mucronata_Transcriptome.</title>
        <authorList>
            <person name="Meera S.P."/>
            <person name="Sreeshan A."/>
            <person name="Augustine A."/>
        </authorList>
    </citation>
    <scope>NUCLEOTIDE SEQUENCE</scope>
    <source>
        <tissue evidence="1">Leaf</tissue>
    </source>
</reference>
<dbReference type="AlphaFoldDB" id="A0A2P2P183"/>
<sequence length="56" mass="6305">MTFFLGLQVHQSDSSIFVSQTKYAKEVLEKFSVDRCNPTSTPLAVNVKLTKDDKPD</sequence>
<evidence type="ECO:0008006" key="2">
    <source>
        <dbReference type="Google" id="ProtNLM"/>
    </source>
</evidence>
<evidence type="ECO:0000313" key="1">
    <source>
        <dbReference type="EMBL" id="MBX48525.1"/>
    </source>
</evidence>
<name>A0A2P2P183_RHIMU</name>
<accession>A0A2P2P183</accession>
<protein>
    <recommendedName>
        <fullName evidence="2">Reverse transcriptase Ty1/copia-type domain-containing protein</fullName>
    </recommendedName>
</protein>
<proteinExistence type="predicted"/>